<dbReference type="EMBL" id="JBHSBV010000008">
    <property type="protein sequence ID" value="MFC4203123.1"/>
    <property type="molecule type" value="Genomic_DNA"/>
</dbReference>
<evidence type="ECO:0000313" key="2">
    <source>
        <dbReference type="EMBL" id="MFC4203123.1"/>
    </source>
</evidence>
<name>A0ABV8P4J7_9BURK</name>
<comment type="caution">
    <text evidence="2">The sequence shown here is derived from an EMBL/GenBank/DDBJ whole genome shotgun (WGS) entry which is preliminary data.</text>
</comment>
<gene>
    <name evidence="2" type="ORF">ACFOY1_19410</name>
</gene>
<evidence type="ECO:0000313" key="3">
    <source>
        <dbReference type="Proteomes" id="UP001595848"/>
    </source>
</evidence>
<organism evidence="2 3">
    <name type="scientific">Candidimonas humi</name>
    <dbReference type="NCBI Taxonomy" id="683355"/>
    <lineage>
        <taxon>Bacteria</taxon>
        <taxon>Pseudomonadati</taxon>
        <taxon>Pseudomonadota</taxon>
        <taxon>Betaproteobacteria</taxon>
        <taxon>Burkholderiales</taxon>
        <taxon>Alcaligenaceae</taxon>
        <taxon>Candidimonas</taxon>
    </lineage>
</organism>
<feature type="region of interest" description="Disordered" evidence="1">
    <location>
        <begin position="74"/>
        <end position="106"/>
    </location>
</feature>
<accession>A0ABV8P4J7</accession>
<protein>
    <submittedName>
        <fullName evidence="2">Uncharacterized protein</fullName>
    </submittedName>
</protein>
<feature type="non-terminal residue" evidence="2">
    <location>
        <position position="1"/>
    </location>
</feature>
<reference evidence="3" key="1">
    <citation type="journal article" date="2019" name="Int. J. Syst. Evol. Microbiol.">
        <title>The Global Catalogue of Microorganisms (GCM) 10K type strain sequencing project: providing services to taxonomists for standard genome sequencing and annotation.</title>
        <authorList>
            <consortium name="The Broad Institute Genomics Platform"/>
            <consortium name="The Broad Institute Genome Sequencing Center for Infectious Disease"/>
            <person name="Wu L."/>
            <person name="Ma J."/>
        </authorList>
    </citation>
    <scope>NUCLEOTIDE SEQUENCE [LARGE SCALE GENOMIC DNA]</scope>
    <source>
        <strain evidence="3">LMG 24813</strain>
    </source>
</reference>
<dbReference type="RefSeq" id="WP_217966736.1">
    <property type="nucleotide sequence ID" value="NZ_JAHTBN010000021.1"/>
</dbReference>
<evidence type="ECO:0000256" key="1">
    <source>
        <dbReference type="SAM" id="MobiDB-lite"/>
    </source>
</evidence>
<dbReference type="Proteomes" id="UP001595848">
    <property type="component" value="Unassembled WGS sequence"/>
</dbReference>
<keyword evidence="3" id="KW-1185">Reference proteome</keyword>
<sequence length="106" mass="11690">MNTSRIPKIESTGDIGIRSIKLVLRKNKFNEYRLSPVHEEEPFCFSGPVCQPSTNAEIGLRALKRQDIATVDHEVAGEGIRQGAGQHRRQASDHDGGQAGKSQKTH</sequence>
<proteinExistence type="predicted"/>